<sequence>MGFCMERGGGGNRHWVVGVLCAKLKLHKITPNTQGIRRYDVMISGEVQSLALPLILREVEQNHKYKVSGSCKIVSHRRER</sequence>
<keyword evidence="2" id="KW-1185">Reference proteome</keyword>
<evidence type="ECO:0000313" key="1">
    <source>
        <dbReference type="EMBL" id="KAF3686842.1"/>
    </source>
</evidence>
<proteinExistence type="predicted"/>
<accession>A0A6G1P9D6</accession>
<reference evidence="1 2" key="1">
    <citation type="submission" date="2019-02" db="EMBL/GenBank/DDBJ databases">
        <title>Opniocepnalus argus genome.</title>
        <authorList>
            <person name="Zhou C."/>
            <person name="Xiao S."/>
        </authorList>
    </citation>
    <scope>NUCLEOTIDE SEQUENCE [LARGE SCALE GENOMIC DNA]</scope>
    <source>
        <strain evidence="1">OARG1902GOOAL</strain>
        <tissue evidence="1">Muscle</tissue>
    </source>
</reference>
<name>A0A6G1P9D6_CHAAH</name>
<reference evidence="2" key="2">
    <citation type="submission" date="2019-02" db="EMBL/GenBank/DDBJ databases">
        <title>Opniocepnalus argus Var Kimnra genome.</title>
        <authorList>
            <person name="Zhou C."/>
            <person name="Xiao S."/>
        </authorList>
    </citation>
    <scope>NUCLEOTIDE SEQUENCE [LARGE SCALE GENOMIC DNA]</scope>
</reference>
<dbReference type="AlphaFoldDB" id="A0A6G1P9D6"/>
<evidence type="ECO:0000313" key="2">
    <source>
        <dbReference type="Proteomes" id="UP000503349"/>
    </source>
</evidence>
<gene>
    <name evidence="1" type="ORF">EXN66_Car002514</name>
</gene>
<dbReference type="EMBL" id="CM015713">
    <property type="protein sequence ID" value="KAF3686842.1"/>
    <property type="molecule type" value="Genomic_DNA"/>
</dbReference>
<organism evidence="1 2">
    <name type="scientific">Channa argus</name>
    <name type="common">Northern snakehead</name>
    <name type="synonym">Ophicephalus argus</name>
    <dbReference type="NCBI Taxonomy" id="215402"/>
    <lineage>
        <taxon>Eukaryota</taxon>
        <taxon>Metazoa</taxon>
        <taxon>Chordata</taxon>
        <taxon>Craniata</taxon>
        <taxon>Vertebrata</taxon>
        <taxon>Euteleostomi</taxon>
        <taxon>Actinopterygii</taxon>
        <taxon>Neopterygii</taxon>
        <taxon>Teleostei</taxon>
        <taxon>Neoteleostei</taxon>
        <taxon>Acanthomorphata</taxon>
        <taxon>Anabantaria</taxon>
        <taxon>Anabantiformes</taxon>
        <taxon>Channoidei</taxon>
        <taxon>Channidae</taxon>
        <taxon>Channa</taxon>
    </lineage>
</organism>
<protein>
    <submittedName>
        <fullName evidence="1">Uncharacterized protein</fullName>
    </submittedName>
</protein>
<dbReference type="Proteomes" id="UP000503349">
    <property type="component" value="Chromosome 2"/>
</dbReference>